<feature type="compositionally biased region" description="Polar residues" evidence="1">
    <location>
        <begin position="1"/>
        <end position="10"/>
    </location>
</feature>
<feature type="compositionally biased region" description="Acidic residues" evidence="1">
    <location>
        <begin position="23"/>
        <end position="32"/>
    </location>
</feature>
<evidence type="ECO:0000313" key="2">
    <source>
        <dbReference type="EMBL" id="KAK0499353.1"/>
    </source>
</evidence>
<organism evidence="2 3">
    <name type="scientific">Armillaria luteobubalina</name>
    <dbReference type="NCBI Taxonomy" id="153913"/>
    <lineage>
        <taxon>Eukaryota</taxon>
        <taxon>Fungi</taxon>
        <taxon>Dikarya</taxon>
        <taxon>Basidiomycota</taxon>
        <taxon>Agaricomycotina</taxon>
        <taxon>Agaricomycetes</taxon>
        <taxon>Agaricomycetidae</taxon>
        <taxon>Agaricales</taxon>
        <taxon>Marasmiineae</taxon>
        <taxon>Physalacriaceae</taxon>
        <taxon>Armillaria</taxon>
    </lineage>
</organism>
<dbReference type="Proteomes" id="UP001175228">
    <property type="component" value="Unassembled WGS sequence"/>
</dbReference>
<gene>
    <name evidence="2" type="ORF">EDD18DRAFT_1349533</name>
</gene>
<feature type="region of interest" description="Disordered" evidence="1">
    <location>
        <begin position="1"/>
        <end position="43"/>
    </location>
</feature>
<dbReference type="EMBL" id="JAUEPU010000009">
    <property type="protein sequence ID" value="KAK0499353.1"/>
    <property type="molecule type" value="Genomic_DNA"/>
</dbReference>
<evidence type="ECO:0008006" key="4">
    <source>
        <dbReference type="Google" id="ProtNLM"/>
    </source>
</evidence>
<proteinExistence type="predicted"/>
<keyword evidence="3" id="KW-1185">Reference proteome</keyword>
<feature type="compositionally biased region" description="Basic and acidic residues" evidence="1">
    <location>
        <begin position="11"/>
        <end position="22"/>
    </location>
</feature>
<comment type="caution">
    <text evidence="2">The sequence shown here is derived from an EMBL/GenBank/DDBJ whole genome shotgun (WGS) entry which is preliminary data.</text>
</comment>
<sequence length="252" mass="28867">MDLQEPTPTLDTKRESHGRPEEASDDEDEEDSSSGYSTNVEDPTPLWVTLTSLTETGQDEWTIPVLKQRSYTWIEAISSALADTLCTDLGIHGVLKELNTALGTSYNLDSVISILDPYIAQNVDFGTAYAYLRPYWDDIPNMAHRLRTREVEDMEMRRNALTDGWIAHRDVDPRRVWDLHANRVVPYWVLGSEPWGISHAWVDERDCINVMMPINGCEWPMPMPKGANLDLIRIEMLNWGAEYAWLDVLCLR</sequence>
<reference evidence="2" key="1">
    <citation type="submission" date="2023-06" db="EMBL/GenBank/DDBJ databases">
        <authorList>
            <consortium name="Lawrence Berkeley National Laboratory"/>
            <person name="Ahrendt S."/>
            <person name="Sahu N."/>
            <person name="Indic B."/>
            <person name="Wong-Bajracharya J."/>
            <person name="Merenyi Z."/>
            <person name="Ke H.-M."/>
            <person name="Monk M."/>
            <person name="Kocsube S."/>
            <person name="Drula E."/>
            <person name="Lipzen A."/>
            <person name="Balint B."/>
            <person name="Henrissat B."/>
            <person name="Andreopoulos B."/>
            <person name="Martin F.M."/>
            <person name="Harder C.B."/>
            <person name="Rigling D."/>
            <person name="Ford K.L."/>
            <person name="Foster G.D."/>
            <person name="Pangilinan J."/>
            <person name="Papanicolaou A."/>
            <person name="Barry K."/>
            <person name="LaButti K."/>
            <person name="Viragh M."/>
            <person name="Koriabine M."/>
            <person name="Yan M."/>
            <person name="Riley R."/>
            <person name="Champramary S."/>
            <person name="Plett K.L."/>
            <person name="Tsai I.J."/>
            <person name="Slot J."/>
            <person name="Sipos G."/>
            <person name="Plett J."/>
            <person name="Nagy L.G."/>
            <person name="Grigoriev I.V."/>
        </authorList>
    </citation>
    <scope>NUCLEOTIDE SEQUENCE</scope>
    <source>
        <strain evidence="2">HWK02</strain>
    </source>
</reference>
<accession>A0AA39QAL1</accession>
<evidence type="ECO:0000256" key="1">
    <source>
        <dbReference type="SAM" id="MobiDB-lite"/>
    </source>
</evidence>
<name>A0AA39QAL1_9AGAR</name>
<protein>
    <recommendedName>
        <fullName evidence="4">Heterokaryon incompatibility domain-containing protein</fullName>
    </recommendedName>
</protein>
<evidence type="ECO:0000313" key="3">
    <source>
        <dbReference type="Proteomes" id="UP001175228"/>
    </source>
</evidence>
<dbReference type="AlphaFoldDB" id="A0AA39QAL1"/>